<dbReference type="InterPro" id="IPR036305">
    <property type="entry name" value="RGS_sf"/>
</dbReference>
<dbReference type="GO" id="GO:0005634">
    <property type="term" value="C:nucleus"/>
    <property type="evidence" value="ECO:0007669"/>
    <property type="project" value="TreeGrafter"/>
</dbReference>
<dbReference type="PANTHER" id="PTHR46583">
    <property type="entry name" value="REGULATOR OF G-PROTEIN SIGNALING 22"/>
    <property type="match status" value="1"/>
</dbReference>
<evidence type="ECO:0000313" key="4">
    <source>
        <dbReference type="Proteomes" id="UP001209878"/>
    </source>
</evidence>
<feature type="compositionally biased region" description="Basic and acidic residues" evidence="1">
    <location>
        <begin position="50"/>
        <end position="63"/>
    </location>
</feature>
<feature type="compositionally biased region" description="Basic residues" evidence="1">
    <location>
        <begin position="120"/>
        <end position="134"/>
    </location>
</feature>
<dbReference type="PANTHER" id="PTHR46583:SF2">
    <property type="entry name" value="RGS DOMAIN-CONTAINING PROTEIN"/>
    <property type="match status" value="1"/>
</dbReference>
<feature type="compositionally biased region" description="Basic and acidic residues" evidence="1">
    <location>
        <begin position="80"/>
        <end position="109"/>
    </location>
</feature>
<dbReference type="Pfam" id="PF00615">
    <property type="entry name" value="RGS"/>
    <property type="match status" value="2"/>
</dbReference>
<accession>A0AAD9UFS0</accession>
<feature type="domain" description="RGS" evidence="2">
    <location>
        <begin position="417"/>
        <end position="512"/>
    </location>
</feature>
<reference evidence="3" key="1">
    <citation type="journal article" date="2023" name="Mol. Biol. Evol.">
        <title>Third-Generation Sequencing Reveals the Adaptive Role of the Epigenome in Three Deep-Sea Polychaetes.</title>
        <authorList>
            <person name="Perez M."/>
            <person name="Aroh O."/>
            <person name="Sun Y."/>
            <person name="Lan Y."/>
            <person name="Juniper S.K."/>
            <person name="Young C.R."/>
            <person name="Angers B."/>
            <person name="Qian P.Y."/>
        </authorList>
    </citation>
    <scope>NUCLEOTIDE SEQUENCE</scope>
    <source>
        <strain evidence="3">R07B-5</strain>
    </source>
</reference>
<dbReference type="GO" id="GO:0001965">
    <property type="term" value="F:G-protein alpha-subunit binding"/>
    <property type="evidence" value="ECO:0007669"/>
    <property type="project" value="InterPro"/>
</dbReference>
<dbReference type="Proteomes" id="UP001209878">
    <property type="component" value="Unassembled WGS sequence"/>
</dbReference>
<feature type="compositionally biased region" description="Acidic residues" evidence="1">
    <location>
        <begin position="157"/>
        <end position="166"/>
    </location>
</feature>
<evidence type="ECO:0000313" key="3">
    <source>
        <dbReference type="EMBL" id="KAK2187817.1"/>
    </source>
</evidence>
<feature type="region of interest" description="Disordered" evidence="1">
    <location>
        <begin position="616"/>
        <end position="668"/>
    </location>
</feature>
<feature type="compositionally biased region" description="Basic and acidic residues" evidence="1">
    <location>
        <begin position="622"/>
        <end position="644"/>
    </location>
</feature>
<dbReference type="InterPro" id="IPR016137">
    <property type="entry name" value="RGS"/>
</dbReference>
<dbReference type="GO" id="GO:0009966">
    <property type="term" value="P:regulation of signal transduction"/>
    <property type="evidence" value="ECO:0007669"/>
    <property type="project" value="InterPro"/>
</dbReference>
<keyword evidence="4" id="KW-1185">Reference proteome</keyword>
<gene>
    <name evidence="3" type="ORF">NP493_153g02003</name>
</gene>
<sequence>MTPDFDEFNLPWGDIRRSALYRYQRPGSRAFSLPAKIGLGGSSQSLSSKTKTDPSKESSEGSNKHIAHPATPPRGKKKEIRYDGKPSKIPVKMKEEVSFDPTQDFKDSTGETTDMSTTHGRYHKRSAIRLRKATPKLNLVDHTTEADSDSASNKSQEDEDAEGEEAGEQYVAFSSDVISDQQTESDMKQLENKHKMSLQQMKEQILGSVKGMQDLVKFLRGTAGGHLYEFWLDCELFQDEMVELDEHDHMAMRNSLFRDIQDKYNLQLTSDAKRQITQATSNAGLGHTVFIRTQYDVLRRIRAYWVMRFLLHKERMDELRTELRNGNGKDAPSAVGLDMSSTFFPSICLVNSMPVRPEDVMQIARTRDWGVVCTGGRRLDDRIKSAKVQIRPASMPSSLRAKLVFALAADRAAGSPFKAFLHRQRVDLLLSSMLFWEDVADYGAAEARFSDRLLRMNQAWAIFNKYLANGSSNNIGCPPQTRDNIHRSLLTNRDFVSVVIFEEIRENAVDLLLNSWLRYLKEDLKAFIDCHMRMVDTPPGSADEFEVILDDDERLIVRRHARWVQRYPPSTGSERGRRLRSALSMAESIDDERRAEQRQIAKEKRRIMMKERRKAIRAAKQRLKESKMKKSVKFEKAEEKKTEPEPVVEEEEEPEPEEEPELDDKTPTFLESVSKKSVMTMFKKHIQENEGKDELNLLSLYLDIEVYHHMATEGKSKKQRDTHATFIYKTYLTQGSRKKVLVSDKAYLRLRQEKDRPKTATLKESQQHILPQLEQIFRTFWEMQTEELGLDGKNLANMSKAELAMHSDDLGTMSTWQKKKGRKDWPDGREQPTKEDKMEFLVALNNSVVGHMPLQMMYFYKYLVHHGDQNKQPLIDRDLFYYWEVQKFKDCNHGFADQEMLKRKVQSILDSYLDCAPPPTLQVDMTSDLQQKTVRAAQKFLSGKEVGPTIFDESQFHVFKELLPYWAGFVREYEEPEDLTIIPLTKKQLERLKRLHLFDVWKPPSAKLFSLPTLPKGATVTSFSFSLAEGIQWRVSAECSGLALPALSQWHLN</sequence>
<dbReference type="EMBL" id="JAODUO010000153">
    <property type="protein sequence ID" value="KAK2187817.1"/>
    <property type="molecule type" value="Genomic_DNA"/>
</dbReference>
<comment type="caution">
    <text evidence="3">The sequence shown here is derived from an EMBL/GenBank/DDBJ whole genome shotgun (WGS) entry which is preliminary data.</text>
</comment>
<dbReference type="InterPro" id="IPR042651">
    <property type="entry name" value="Rgs22"/>
</dbReference>
<dbReference type="SUPFAM" id="SSF48097">
    <property type="entry name" value="Regulator of G-protein signaling, RGS"/>
    <property type="match status" value="4"/>
</dbReference>
<name>A0AAD9UFS0_RIDPI</name>
<dbReference type="InterPro" id="IPR044926">
    <property type="entry name" value="RGS_subdomain_2"/>
</dbReference>
<dbReference type="AlphaFoldDB" id="A0AAD9UFS0"/>
<dbReference type="Gene3D" id="1.10.167.10">
    <property type="entry name" value="Regulator of G-protein Signalling 4, domain 2"/>
    <property type="match status" value="4"/>
</dbReference>
<feature type="region of interest" description="Disordered" evidence="1">
    <location>
        <begin position="31"/>
        <end position="166"/>
    </location>
</feature>
<organism evidence="3 4">
    <name type="scientific">Ridgeia piscesae</name>
    <name type="common">Tubeworm</name>
    <dbReference type="NCBI Taxonomy" id="27915"/>
    <lineage>
        <taxon>Eukaryota</taxon>
        <taxon>Metazoa</taxon>
        <taxon>Spiralia</taxon>
        <taxon>Lophotrochozoa</taxon>
        <taxon>Annelida</taxon>
        <taxon>Polychaeta</taxon>
        <taxon>Sedentaria</taxon>
        <taxon>Canalipalpata</taxon>
        <taxon>Sabellida</taxon>
        <taxon>Siboglinidae</taxon>
        <taxon>Ridgeia</taxon>
    </lineage>
</organism>
<feature type="compositionally biased region" description="Acidic residues" evidence="1">
    <location>
        <begin position="646"/>
        <end position="662"/>
    </location>
</feature>
<evidence type="ECO:0000259" key="2">
    <source>
        <dbReference type="PROSITE" id="PS50132"/>
    </source>
</evidence>
<dbReference type="PROSITE" id="PS50132">
    <property type="entry name" value="RGS"/>
    <property type="match status" value="1"/>
</dbReference>
<feature type="region of interest" description="Disordered" evidence="1">
    <location>
        <begin position="568"/>
        <end position="598"/>
    </location>
</feature>
<feature type="compositionally biased region" description="Polar residues" evidence="1">
    <location>
        <begin position="110"/>
        <end position="119"/>
    </location>
</feature>
<proteinExistence type="predicted"/>
<protein>
    <recommendedName>
        <fullName evidence="2">RGS domain-containing protein</fullName>
    </recommendedName>
</protein>
<evidence type="ECO:0000256" key="1">
    <source>
        <dbReference type="SAM" id="MobiDB-lite"/>
    </source>
</evidence>
<dbReference type="GO" id="GO:0005737">
    <property type="term" value="C:cytoplasm"/>
    <property type="evidence" value="ECO:0007669"/>
    <property type="project" value="TreeGrafter"/>
</dbReference>